<sequence length="343" mass="39689">MKNPASQYLNNPDLKTPKAPQDWSGTPVDGDGRFRNLNHTFSANMTDVFRWKFQRNPFKKQKHAEIWNPEIFRDNSWLEKSDDIIVWLGHSTFYIRVNGIKILTDPVFGDILSVKRRSEFPIDFHRLINLDYILLSHDHRDHLDKKSLNILSKQNPDVRYLTGLHMKEIVKEFTQSGNIEEAGWYQQYNTDNQPVNITFIPSRHWSKRGLFDTNLRLWGGFVIEAENKRILFGGDSGYDTHYQQLADVFGSFDFAILGIGAYAPEWFMSPNHQSPKDALKAFTQLNAKYFIPMHYGTFDLSDEPLGEPLRQLLAEAKNQNLEDKLIISQIGKPVSITGSKRSI</sequence>
<dbReference type="PIRSF" id="PIRSF038896">
    <property type="entry name" value="NAPE-PLD"/>
    <property type="match status" value="1"/>
</dbReference>
<dbReference type="Pfam" id="PF12706">
    <property type="entry name" value="Lactamase_B_2"/>
    <property type="match status" value="1"/>
</dbReference>
<dbReference type="PANTHER" id="PTHR15032:SF4">
    <property type="entry name" value="N-ACYL-PHOSPHATIDYLETHANOLAMINE-HYDROLYZING PHOSPHOLIPASE D"/>
    <property type="match status" value="1"/>
</dbReference>
<dbReference type="EMBL" id="JACYGY010000001">
    <property type="protein sequence ID" value="MBE9461576.1"/>
    <property type="molecule type" value="Genomic_DNA"/>
</dbReference>
<feature type="compositionally biased region" description="Polar residues" evidence="1">
    <location>
        <begin position="1"/>
        <end position="10"/>
    </location>
</feature>
<keyword evidence="4" id="KW-1185">Reference proteome</keyword>
<evidence type="ECO:0000313" key="4">
    <source>
        <dbReference type="Proteomes" id="UP000634134"/>
    </source>
</evidence>
<accession>A0ABR9W7Y3</accession>
<dbReference type="Gene3D" id="3.60.15.10">
    <property type="entry name" value="Ribonuclease Z/Hydroxyacylglutathione hydrolase-like"/>
    <property type="match status" value="1"/>
</dbReference>
<dbReference type="InterPro" id="IPR024884">
    <property type="entry name" value="NAPE-PLD"/>
</dbReference>
<feature type="domain" description="Metallo-beta-lactamase" evidence="2">
    <location>
        <begin position="102"/>
        <end position="295"/>
    </location>
</feature>
<comment type="caution">
    <text evidence="3">The sequence shown here is derived from an EMBL/GenBank/DDBJ whole genome shotgun (WGS) entry which is preliminary data.</text>
</comment>
<evidence type="ECO:0000256" key="1">
    <source>
        <dbReference type="SAM" id="MobiDB-lite"/>
    </source>
</evidence>
<dbReference type="InterPro" id="IPR036866">
    <property type="entry name" value="RibonucZ/Hydroxyglut_hydro"/>
</dbReference>
<organism evidence="3 4">
    <name type="scientific">Dyadobacter subterraneus</name>
    <dbReference type="NCBI Taxonomy" id="2773304"/>
    <lineage>
        <taxon>Bacteria</taxon>
        <taxon>Pseudomonadati</taxon>
        <taxon>Bacteroidota</taxon>
        <taxon>Cytophagia</taxon>
        <taxon>Cytophagales</taxon>
        <taxon>Spirosomataceae</taxon>
        <taxon>Dyadobacter</taxon>
    </lineage>
</organism>
<evidence type="ECO:0000259" key="2">
    <source>
        <dbReference type="Pfam" id="PF12706"/>
    </source>
</evidence>
<feature type="region of interest" description="Disordered" evidence="1">
    <location>
        <begin position="1"/>
        <end position="29"/>
    </location>
</feature>
<name>A0ABR9W7Y3_9BACT</name>
<dbReference type="SUPFAM" id="SSF56281">
    <property type="entry name" value="Metallo-hydrolase/oxidoreductase"/>
    <property type="match status" value="1"/>
</dbReference>
<dbReference type="Proteomes" id="UP000634134">
    <property type="component" value="Unassembled WGS sequence"/>
</dbReference>
<evidence type="ECO:0000313" key="3">
    <source>
        <dbReference type="EMBL" id="MBE9461576.1"/>
    </source>
</evidence>
<reference evidence="4" key="1">
    <citation type="submission" date="2023-07" db="EMBL/GenBank/DDBJ databases">
        <title>Dyadobacter sp. nov 'subterranea' isolated from contaminted grondwater.</title>
        <authorList>
            <person name="Szabo I."/>
            <person name="Al-Omari J."/>
            <person name="Szerdahelyi S.G."/>
            <person name="Rado J."/>
        </authorList>
    </citation>
    <scope>NUCLEOTIDE SEQUENCE [LARGE SCALE GENOMIC DNA]</scope>
    <source>
        <strain evidence="4">UP-52</strain>
    </source>
</reference>
<dbReference type="PANTHER" id="PTHR15032">
    <property type="entry name" value="N-ACYL-PHOSPHATIDYLETHANOLAMINE-HYDROLYZING PHOSPHOLIPASE D"/>
    <property type="match status" value="1"/>
</dbReference>
<dbReference type="RefSeq" id="WP_194119847.1">
    <property type="nucleotide sequence ID" value="NZ_JACYGY010000001.1"/>
</dbReference>
<dbReference type="InterPro" id="IPR001279">
    <property type="entry name" value="Metallo-B-lactamas"/>
</dbReference>
<gene>
    <name evidence="3" type="ORF">IEE83_06750</name>
</gene>
<protein>
    <submittedName>
        <fullName evidence="3">MBL fold metallo-hydrolase</fullName>
    </submittedName>
</protein>
<proteinExistence type="predicted"/>